<dbReference type="EMBL" id="JABXXO010000014">
    <property type="protein sequence ID" value="KAF7761002.1"/>
    <property type="molecule type" value="Genomic_DNA"/>
</dbReference>
<accession>A0A8H7C2B6</accession>
<feature type="compositionally biased region" description="Polar residues" evidence="1">
    <location>
        <begin position="133"/>
        <end position="142"/>
    </location>
</feature>
<name>A0A8H7C2B6_AGABI</name>
<organism evidence="2 3">
    <name type="scientific">Agaricus bisporus var. burnettii</name>
    <dbReference type="NCBI Taxonomy" id="192524"/>
    <lineage>
        <taxon>Eukaryota</taxon>
        <taxon>Fungi</taxon>
        <taxon>Dikarya</taxon>
        <taxon>Basidiomycota</taxon>
        <taxon>Agaricomycotina</taxon>
        <taxon>Agaricomycetes</taxon>
        <taxon>Agaricomycetidae</taxon>
        <taxon>Agaricales</taxon>
        <taxon>Agaricineae</taxon>
        <taxon>Agaricaceae</taxon>
        <taxon>Agaricus</taxon>
    </lineage>
</organism>
<proteinExistence type="predicted"/>
<dbReference type="Proteomes" id="UP000629468">
    <property type="component" value="Unassembled WGS sequence"/>
</dbReference>
<gene>
    <name evidence="2" type="ORF">Agabi119p4_10411</name>
</gene>
<reference evidence="2 3" key="1">
    <citation type="journal article" name="Sci. Rep.">
        <title>Telomere-to-telomere assembled and centromere annotated genomes of the two main subspecies of the button mushroom Agaricus bisporus reveal especially polymorphic chromosome ends.</title>
        <authorList>
            <person name="Sonnenberg A.S.M."/>
            <person name="Sedaghat-Telgerd N."/>
            <person name="Lavrijssen B."/>
            <person name="Ohm R.A."/>
            <person name="Hendrickx P.M."/>
            <person name="Scholtmeijer K."/>
            <person name="Baars J.J.P."/>
            <person name="van Peer A."/>
        </authorList>
    </citation>
    <scope>NUCLEOTIDE SEQUENCE [LARGE SCALE GENOMIC DNA]</scope>
    <source>
        <strain evidence="2 3">H119_p4</strain>
    </source>
</reference>
<evidence type="ECO:0000256" key="1">
    <source>
        <dbReference type="SAM" id="MobiDB-lite"/>
    </source>
</evidence>
<comment type="caution">
    <text evidence="2">The sequence shown here is derived from an EMBL/GenBank/DDBJ whole genome shotgun (WGS) entry which is preliminary data.</text>
</comment>
<sequence>MPSRRHLSPTQSEEEMVLAYRQKKEKLAKQMREAEKAAQRRKLKAQLAALSDDAEDDLQEEFPPRTEKKRVRVPKAPVDEEEIEEISSDAEEAEPTTEEEAPPPKASRSKRRYTGTPPPKAAKAIKQEKASDAPSQARTAKAQSKAFVGKPVARATTSVSTTRQAKGKAKQAKGSTPDPDRSVLSIKENTKLQAANPPPAKAKRGNRNTTRLVDDYALVSSHPFLDHLPALFKVARSFSSNTLPAVGDCISCKANFLACGHRFKAPAADVEAATADVEATASDAAALVSCSSCARLGRPHCTHAKPAGLAQYLAEVLRLYGLSSESHLRVSSRNISVGITELASIRKLYSLVEARVISDTARHAAEILAAKAEHKNDPGYFVGAGLISSKDQLPGLFSICDSFFPSGDESPEEAAVRLYQANRALLLFIEEVNGLKEGGNVWPSLPEHPGFLPSSDELHDRGIAVDAALLAGDPHPLNAIAGPSGSSISEARASSAPEDAGGYFSLSQTGEVLTTIDPALLAIVPPTVTTGEGEAESASGAVRVA</sequence>
<feature type="compositionally biased region" description="Acidic residues" evidence="1">
    <location>
        <begin position="79"/>
        <end position="101"/>
    </location>
</feature>
<feature type="region of interest" description="Disordered" evidence="1">
    <location>
        <begin position="45"/>
        <end position="206"/>
    </location>
</feature>
<evidence type="ECO:0000313" key="2">
    <source>
        <dbReference type="EMBL" id="KAF7761002.1"/>
    </source>
</evidence>
<dbReference type="AlphaFoldDB" id="A0A8H7C2B6"/>
<evidence type="ECO:0000313" key="3">
    <source>
        <dbReference type="Proteomes" id="UP000629468"/>
    </source>
</evidence>
<protein>
    <submittedName>
        <fullName evidence="2">Uncharacterized protein</fullName>
    </submittedName>
</protein>